<name>W6RSS9_9CLOT</name>
<dbReference type="EMBL" id="HG917868">
    <property type="protein sequence ID" value="CDM67661.1"/>
    <property type="molecule type" value="Genomic_DNA"/>
</dbReference>
<organism evidence="4 5">
    <name type="scientific">Clostridium bornimense</name>
    <dbReference type="NCBI Taxonomy" id="1216932"/>
    <lineage>
        <taxon>Bacteria</taxon>
        <taxon>Bacillati</taxon>
        <taxon>Bacillota</taxon>
        <taxon>Clostridia</taxon>
        <taxon>Eubacteriales</taxon>
        <taxon>Clostridiaceae</taxon>
        <taxon>Clostridium</taxon>
    </lineage>
</organism>
<dbReference type="AlphaFoldDB" id="W6RSS9"/>
<feature type="domain" description="Cobalamin biosynthesis central region" evidence="3">
    <location>
        <begin position="126"/>
        <end position="193"/>
    </location>
</feature>
<proteinExistence type="predicted"/>
<keyword evidence="5" id="KW-1185">Reference proteome</keyword>
<dbReference type="InterPro" id="IPR036518">
    <property type="entry name" value="CobE/GbiG_C_sf"/>
</dbReference>
<dbReference type="Pfam" id="PF11760">
    <property type="entry name" value="CbiG_N"/>
    <property type="match status" value="1"/>
</dbReference>
<dbReference type="Gene3D" id="3.30.420.180">
    <property type="entry name" value="CobE/GbiG C-terminal domain"/>
    <property type="match status" value="1"/>
</dbReference>
<dbReference type="InterPro" id="IPR021744">
    <property type="entry name" value="CbiG_N"/>
</dbReference>
<dbReference type="InterPro" id="IPR052553">
    <property type="entry name" value="CbiG_hydrolase"/>
</dbReference>
<protein>
    <submittedName>
        <fullName evidence="4">Cobalamin biosynthesis protein CbiG</fullName>
    </submittedName>
</protein>
<dbReference type="OrthoDB" id="9781023at2"/>
<dbReference type="PANTHER" id="PTHR37477:SF1">
    <property type="entry name" value="COBALT-PRECORRIN-5A HYDROLASE"/>
    <property type="match status" value="1"/>
</dbReference>
<dbReference type="SUPFAM" id="SSF159664">
    <property type="entry name" value="CobE/GbiG C-terminal domain-like"/>
    <property type="match status" value="1"/>
</dbReference>
<dbReference type="Pfam" id="PF11761">
    <property type="entry name" value="CbiG_mid"/>
    <property type="match status" value="1"/>
</dbReference>
<dbReference type="Gene3D" id="3.40.50.11220">
    <property type="match status" value="1"/>
</dbReference>
<evidence type="ECO:0000313" key="4">
    <source>
        <dbReference type="EMBL" id="CDM67661.1"/>
    </source>
</evidence>
<dbReference type="InterPro" id="IPR038029">
    <property type="entry name" value="GbiG_N_sf"/>
</dbReference>
<dbReference type="InterPro" id="IPR021745">
    <property type="entry name" value="CbiG_mid"/>
</dbReference>
<dbReference type="Pfam" id="PF01890">
    <property type="entry name" value="CbiG_C"/>
    <property type="match status" value="1"/>
</dbReference>
<dbReference type="HOGENOM" id="CLU_028397_0_0_9"/>
<dbReference type="STRING" id="1216932.CM240_0496"/>
<sequence>MIAIISVTEKGNSIGRQIQSSIGGDLFESFDVKERTLKEITKEAFDKYKGIVFISSTGIAVRSIAKFLKGKDKDPAVVVVDVCSKFSISLVSGHLGGANELTLEISKILSNIAVITTATDNLDIMAPDVIAKNNNLIIDSLRNCKDLASSIVNGKKVFFLDERRLIPCPKGYEITDTLQENTLWITDKDKEIPAVTKLIRKDLVLGIGCRRGTKKEKIYNLIEEVMQKNNLSLKAIKNISSIDVKSNEEGLLELAKDLQVPLSFFSRDEIKVVEDKYIGSEFVKNTVGVKAVCEPVIELSSAEIIINKIKRDGITLAIGRVI</sequence>
<dbReference type="SUPFAM" id="SSF159672">
    <property type="entry name" value="CbiG N-terminal domain-like"/>
    <property type="match status" value="1"/>
</dbReference>
<evidence type="ECO:0000313" key="5">
    <source>
        <dbReference type="Proteomes" id="UP000019426"/>
    </source>
</evidence>
<evidence type="ECO:0000259" key="1">
    <source>
        <dbReference type="Pfam" id="PF01890"/>
    </source>
</evidence>
<dbReference type="PATRIC" id="fig|1216932.3.peg.481"/>
<feature type="domain" description="Cobalamin synthesis G N-terminal" evidence="2">
    <location>
        <begin position="40"/>
        <end position="120"/>
    </location>
</feature>
<reference evidence="4 5" key="1">
    <citation type="submission" date="2013-11" db="EMBL/GenBank/DDBJ databases">
        <title>Complete genome sequence of Clostridum sp. M2/40.</title>
        <authorList>
            <person name="Wibberg D."/>
            <person name="Puehler A."/>
            <person name="Schlueter A."/>
        </authorList>
    </citation>
    <scope>NUCLEOTIDE SEQUENCE [LARGE SCALE GENOMIC DNA]</scope>
    <source>
        <strain evidence="5">M2/40</strain>
    </source>
</reference>
<dbReference type="RefSeq" id="WP_044036145.1">
    <property type="nucleotide sequence ID" value="NZ_HG917868.1"/>
</dbReference>
<feature type="domain" description="CobE/GbiG C-terminal" evidence="1">
    <location>
        <begin position="203"/>
        <end position="318"/>
    </location>
</feature>
<evidence type="ECO:0000259" key="2">
    <source>
        <dbReference type="Pfam" id="PF11760"/>
    </source>
</evidence>
<dbReference type="eggNOG" id="COG2073">
    <property type="taxonomic scope" value="Bacteria"/>
</dbReference>
<gene>
    <name evidence="4" type="primary">cbiG</name>
    <name evidence="4" type="ORF">CM240_0496</name>
</gene>
<dbReference type="Proteomes" id="UP000019426">
    <property type="component" value="Chromosome M2/40_rep1"/>
</dbReference>
<dbReference type="KEGG" id="clt:CM240_0496"/>
<dbReference type="PANTHER" id="PTHR37477">
    <property type="entry name" value="COBALT-PRECORRIN-5A HYDROLASE"/>
    <property type="match status" value="1"/>
</dbReference>
<dbReference type="NCBIfam" id="NF004466">
    <property type="entry name" value="PRK05788.1-4"/>
    <property type="match status" value="1"/>
</dbReference>
<dbReference type="GO" id="GO:0009236">
    <property type="term" value="P:cobalamin biosynthetic process"/>
    <property type="evidence" value="ECO:0007669"/>
    <property type="project" value="InterPro"/>
</dbReference>
<accession>W6RSS9</accession>
<evidence type="ECO:0000259" key="3">
    <source>
        <dbReference type="Pfam" id="PF11761"/>
    </source>
</evidence>
<dbReference type="InterPro" id="IPR002750">
    <property type="entry name" value="CobE/GbiG_C"/>
</dbReference>